<evidence type="ECO:0000256" key="10">
    <source>
        <dbReference type="ARBA" id="ARBA00023180"/>
    </source>
</evidence>
<evidence type="ECO:0000256" key="1">
    <source>
        <dbReference type="ARBA" id="ARBA00004606"/>
    </source>
</evidence>
<evidence type="ECO:0000259" key="12">
    <source>
        <dbReference type="Pfam" id="PF02709"/>
    </source>
</evidence>
<feature type="transmembrane region" description="Helical" evidence="11">
    <location>
        <begin position="6"/>
        <end position="22"/>
    </location>
</feature>
<gene>
    <name evidence="14" type="ORF">EDS130_LOCUS8735</name>
</gene>
<dbReference type="Proteomes" id="UP000663852">
    <property type="component" value="Unassembled WGS sequence"/>
</dbReference>
<dbReference type="GO" id="GO:0033842">
    <property type="term" value="F:N-acetyl-beta-glucosaminyl-derivative 4-beta-N-acetylgalactosaminyltransferase activity"/>
    <property type="evidence" value="ECO:0007669"/>
    <property type="project" value="TreeGrafter"/>
</dbReference>
<comment type="pathway">
    <text evidence="2 11">Protein modification; protein glycosylation.</text>
</comment>
<keyword evidence="5 11" id="KW-0808">Transferase</keyword>
<dbReference type="PANTHER" id="PTHR19300">
    <property type="entry name" value="BETA-1,4-GALACTOSYLTRANSFERASE"/>
    <property type="match status" value="1"/>
</dbReference>
<dbReference type="OrthoDB" id="10016069at2759"/>
<keyword evidence="4 11" id="KW-0328">Glycosyltransferase</keyword>
<sequence length="464" mass="53404">MSLQVLLLMIIFMRLFICYNIPSFFAHADHSQSTTFMCSNRRTIFLCVCSVVFFQALYYIITLQVKQSQVTIDESSSSLLSMNIQNQSSDLRHANNQLLQSNLSSLVSEKINNTRETTVSVNLTTKISSLNVTLTVTTTIITTTTTSVLLSIPFQNASFYSSFNSTLAELSASNSLPLCNFSISNNDSSIYKVIVNQTLYPYNIIEQQVGKLLHAGGHFVPTTCRSEQRVALIVCYRKREQHLRMFLDNIHPFLQKQNLDYTIFVVNQHGNEDFNRAALFNVGYLEAMKLYPFDCFIFHDVDLLPEDLRNVYKCGDQPRHMSVAVDKFNYKLLYSTLFGGVTAFRLSDFIAANGYPTVYWGWGGEDDDMYLRVVKKLKKSITRYPIEIARYKMIRTHDHTSGTANPHRHTILYSKYDYGLDGINTTNYTIHRVTFYKLFTLINVTLPQEPFEQIRTRLRIKKKK</sequence>
<dbReference type="Pfam" id="PF13733">
    <property type="entry name" value="Glyco_transf_7N"/>
    <property type="match status" value="1"/>
</dbReference>
<protein>
    <recommendedName>
        <fullName evidence="11">Beta-1,4-galactosyltransferase</fullName>
        <ecNumber evidence="11">2.4.1.-</ecNumber>
    </recommendedName>
</protein>
<keyword evidence="6 11" id="KW-0812">Transmembrane</keyword>
<accession>A0A813Y859</accession>
<dbReference type="PANTHER" id="PTHR19300:SF57">
    <property type="entry name" value="BETA-1,4-N-ACETYLGALACTOSAMINYLTRANSFERASE"/>
    <property type="match status" value="1"/>
</dbReference>
<name>A0A813Y859_ADIRI</name>
<dbReference type="GO" id="GO:0005975">
    <property type="term" value="P:carbohydrate metabolic process"/>
    <property type="evidence" value="ECO:0007669"/>
    <property type="project" value="InterPro"/>
</dbReference>
<evidence type="ECO:0000256" key="6">
    <source>
        <dbReference type="ARBA" id="ARBA00022692"/>
    </source>
</evidence>
<dbReference type="CDD" id="cd00899">
    <property type="entry name" value="b4GalT"/>
    <property type="match status" value="1"/>
</dbReference>
<dbReference type="InterPro" id="IPR027995">
    <property type="entry name" value="Galactosyl_T_N"/>
</dbReference>
<dbReference type="InterPro" id="IPR029044">
    <property type="entry name" value="Nucleotide-diphossugar_trans"/>
</dbReference>
<dbReference type="EC" id="2.4.1.-" evidence="11"/>
<dbReference type="SUPFAM" id="SSF53448">
    <property type="entry name" value="Nucleotide-diphospho-sugar transferases"/>
    <property type="match status" value="1"/>
</dbReference>
<evidence type="ECO:0000259" key="13">
    <source>
        <dbReference type="Pfam" id="PF13733"/>
    </source>
</evidence>
<evidence type="ECO:0000256" key="9">
    <source>
        <dbReference type="ARBA" id="ARBA00023136"/>
    </source>
</evidence>
<dbReference type="GO" id="GO:0016020">
    <property type="term" value="C:membrane"/>
    <property type="evidence" value="ECO:0007669"/>
    <property type="project" value="UniProtKB-SubCell"/>
</dbReference>
<keyword evidence="9 11" id="KW-0472">Membrane</keyword>
<evidence type="ECO:0000256" key="5">
    <source>
        <dbReference type="ARBA" id="ARBA00022679"/>
    </source>
</evidence>
<evidence type="ECO:0000256" key="2">
    <source>
        <dbReference type="ARBA" id="ARBA00004922"/>
    </source>
</evidence>
<dbReference type="AlphaFoldDB" id="A0A813Y859"/>
<dbReference type="Pfam" id="PF02709">
    <property type="entry name" value="Glyco_transf_7C"/>
    <property type="match status" value="1"/>
</dbReference>
<reference evidence="14" key="1">
    <citation type="submission" date="2021-02" db="EMBL/GenBank/DDBJ databases">
        <authorList>
            <person name="Nowell W R."/>
        </authorList>
    </citation>
    <scope>NUCLEOTIDE SEQUENCE</scope>
</reference>
<evidence type="ECO:0000313" key="15">
    <source>
        <dbReference type="Proteomes" id="UP000663852"/>
    </source>
</evidence>
<dbReference type="Gene3D" id="3.90.550.10">
    <property type="entry name" value="Spore Coat Polysaccharide Biosynthesis Protein SpsA, Chain A"/>
    <property type="match status" value="1"/>
</dbReference>
<proteinExistence type="inferred from homology"/>
<dbReference type="PRINTS" id="PR02050">
    <property type="entry name" value="B14GALTRFASE"/>
</dbReference>
<keyword evidence="8 11" id="KW-1133">Transmembrane helix</keyword>
<evidence type="ECO:0000256" key="3">
    <source>
        <dbReference type="ARBA" id="ARBA00005735"/>
    </source>
</evidence>
<comment type="function">
    <text evidence="11">Catalyses the transfer of galactose onto proteins or lipids.</text>
</comment>
<evidence type="ECO:0000256" key="8">
    <source>
        <dbReference type="ARBA" id="ARBA00022989"/>
    </source>
</evidence>
<comment type="caution">
    <text evidence="14">The sequence shown here is derived from an EMBL/GenBank/DDBJ whole genome shotgun (WGS) entry which is preliminary data.</text>
</comment>
<dbReference type="InterPro" id="IPR027791">
    <property type="entry name" value="Galactosyl_T_C"/>
</dbReference>
<evidence type="ECO:0000256" key="4">
    <source>
        <dbReference type="ARBA" id="ARBA00022676"/>
    </source>
</evidence>
<dbReference type="UniPathway" id="UPA00378"/>
<dbReference type="GO" id="GO:0006688">
    <property type="term" value="P:glycosphingolipid biosynthetic process"/>
    <property type="evidence" value="ECO:0007669"/>
    <property type="project" value="TreeGrafter"/>
</dbReference>
<dbReference type="GO" id="GO:0008378">
    <property type="term" value="F:galactosyltransferase activity"/>
    <property type="evidence" value="ECO:0007669"/>
    <property type="project" value="TreeGrafter"/>
</dbReference>
<dbReference type="EMBL" id="CAJNOJ010000028">
    <property type="protein sequence ID" value="CAF0879884.1"/>
    <property type="molecule type" value="Genomic_DNA"/>
</dbReference>
<evidence type="ECO:0000256" key="11">
    <source>
        <dbReference type="RuleBase" id="RU368121"/>
    </source>
</evidence>
<organism evidence="14 15">
    <name type="scientific">Adineta ricciae</name>
    <name type="common">Rotifer</name>
    <dbReference type="NCBI Taxonomy" id="249248"/>
    <lineage>
        <taxon>Eukaryota</taxon>
        <taxon>Metazoa</taxon>
        <taxon>Spiralia</taxon>
        <taxon>Gnathifera</taxon>
        <taxon>Rotifera</taxon>
        <taxon>Eurotatoria</taxon>
        <taxon>Bdelloidea</taxon>
        <taxon>Adinetida</taxon>
        <taxon>Adinetidae</taxon>
        <taxon>Adineta</taxon>
    </lineage>
</organism>
<keyword evidence="10 11" id="KW-0325">Glycoprotein</keyword>
<comment type="subcellular location">
    <subcellularLocation>
        <location evidence="1">Membrane</location>
        <topology evidence="1">Single-pass type II membrane protein</topology>
    </subcellularLocation>
</comment>
<comment type="caution">
    <text evidence="11">Lacks conserved residue(s) required for the propagation of feature annotation.</text>
</comment>
<dbReference type="GO" id="GO:0005794">
    <property type="term" value="C:Golgi apparatus"/>
    <property type="evidence" value="ECO:0007669"/>
    <property type="project" value="TreeGrafter"/>
</dbReference>
<evidence type="ECO:0000256" key="7">
    <source>
        <dbReference type="ARBA" id="ARBA00022968"/>
    </source>
</evidence>
<feature type="domain" description="Galactosyltransferase C-terminal" evidence="12">
    <location>
        <begin position="319"/>
        <end position="397"/>
    </location>
</feature>
<comment type="similarity">
    <text evidence="3 11">Belongs to the glycosyltransferase 7 family.</text>
</comment>
<feature type="domain" description="Galactosyltransferase N-terminal" evidence="13">
    <location>
        <begin position="200"/>
        <end position="314"/>
    </location>
</feature>
<keyword evidence="7 11" id="KW-0735">Signal-anchor</keyword>
<evidence type="ECO:0000313" key="14">
    <source>
        <dbReference type="EMBL" id="CAF0879884.1"/>
    </source>
</evidence>
<dbReference type="InterPro" id="IPR003859">
    <property type="entry name" value="Galactosyl_T"/>
</dbReference>
<feature type="transmembrane region" description="Helical" evidence="11">
    <location>
        <begin position="43"/>
        <end position="61"/>
    </location>
</feature>